<gene>
    <name evidence="2" type="ORF">N478_05505</name>
</gene>
<name>A0A161YJR6_9GAMM</name>
<organism evidence="2 3">
    <name type="scientific">Pseudoalteromonas luteoviolacea S4060-1</name>
    <dbReference type="NCBI Taxonomy" id="1365257"/>
    <lineage>
        <taxon>Bacteria</taxon>
        <taxon>Pseudomonadati</taxon>
        <taxon>Pseudomonadota</taxon>
        <taxon>Gammaproteobacteria</taxon>
        <taxon>Alteromonadales</taxon>
        <taxon>Pseudoalteromonadaceae</taxon>
        <taxon>Pseudoalteromonas</taxon>
    </lineage>
</organism>
<protein>
    <submittedName>
        <fullName evidence="2">Uncharacterized protein</fullName>
    </submittedName>
</protein>
<reference evidence="2 3" key="1">
    <citation type="submission" date="2013-07" db="EMBL/GenBank/DDBJ databases">
        <title>Comparative Genomic and Metabolomic Analysis of Twelve Strains of Pseudoalteromonas luteoviolacea.</title>
        <authorList>
            <person name="Vynne N.G."/>
            <person name="Mansson M."/>
            <person name="Gram L."/>
        </authorList>
    </citation>
    <scope>NUCLEOTIDE SEQUENCE [LARGE SCALE GENOMIC DNA]</scope>
    <source>
        <strain evidence="2 3">S4060-1</strain>
    </source>
</reference>
<sequence>MKLKKRSLKHLSEHGLRAVNGGGGGSNGTVEPPQAMGLAIKPTVKAL</sequence>
<dbReference type="Proteomes" id="UP000076661">
    <property type="component" value="Unassembled WGS sequence"/>
</dbReference>
<comment type="caution">
    <text evidence="2">The sequence shown here is derived from an EMBL/GenBank/DDBJ whole genome shotgun (WGS) entry which is preliminary data.</text>
</comment>
<dbReference type="EMBL" id="AUXX01000045">
    <property type="protein sequence ID" value="KZN61530.1"/>
    <property type="molecule type" value="Genomic_DNA"/>
</dbReference>
<accession>A0A161YJR6</accession>
<dbReference type="RefSeq" id="WP_155734467.1">
    <property type="nucleotide sequence ID" value="NZ_AUXX01000045.1"/>
</dbReference>
<evidence type="ECO:0000256" key="1">
    <source>
        <dbReference type="SAM" id="MobiDB-lite"/>
    </source>
</evidence>
<proteinExistence type="predicted"/>
<dbReference type="AlphaFoldDB" id="A0A161YJR6"/>
<feature type="region of interest" description="Disordered" evidence="1">
    <location>
        <begin position="1"/>
        <end position="47"/>
    </location>
</feature>
<evidence type="ECO:0000313" key="3">
    <source>
        <dbReference type="Proteomes" id="UP000076661"/>
    </source>
</evidence>
<dbReference type="PATRIC" id="fig|1365257.3.peg.4419"/>
<evidence type="ECO:0000313" key="2">
    <source>
        <dbReference type="EMBL" id="KZN61530.1"/>
    </source>
</evidence>